<accession>A0A4Y9FNQ4</accession>
<dbReference type="Proteomes" id="UP000298358">
    <property type="component" value="Unassembled WGS sequence"/>
</dbReference>
<protein>
    <submittedName>
        <fullName evidence="2">Uncharacterized protein</fullName>
    </submittedName>
</protein>
<gene>
    <name evidence="2" type="ORF">E4U02_15310</name>
</gene>
<dbReference type="EMBL" id="SPQB01000075">
    <property type="protein sequence ID" value="TFU29888.1"/>
    <property type="molecule type" value="Genomic_DNA"/>
</dbReference>
<name>A0A4Y9FNQ4_9MICO</name>
<feature type="compositionally biased region" description="Acidic residues" evidence="1">
    <location>
        <begin position="187"/>
        <end position="201"/>
    </location>
</feature>
<evidence type="ECO:0000256" key="1">
    <source>
        <dbReference type="SAM" id="MobiDB-lite"/>
    </source>
</evidence>
<comment type="caution">
    <text evidence="2">The sequence shown here is derived from an EMBL/GenBank/DDBJ whole genome shotgun (WGS) entry which is preliminary data.</text>
</comment>
<evidence type="ECO:0000313" key="2">
    <source>
        <dbReference type="EMBL" id="TFU29888.1"/>
    </source>
</evidence>
<feature type="compositionally biased region" description="Basic and acidic residues" evidence="1">
    <location>
        <begin position="92"/>
        <end position="107"/>
    </location>
</feature>
<evidence type="ECO:0000313" key="3">
    <source>
        <dbReference type="Proteomes" id="UP000298358"/>
    </source>
</evidence>
<dbReference type="AlphaFoldDB" id="A0A4Y9FNQ4"/>
<keyword evidence="3" id="KW-1185">Reference proteome</keyword>
<organism evidence="2 3">
    <name type="scientific">Microbacterium paludicola</name>
    <dbReference type="NCBI Taxonomy" id="300019"/>
    <lineage>
        <taxon>Bacteria</taxon>
        <taxon>Bacillati</taxon>
        <taxon>Actinomycetota</taxon>
        <taxon>Actinomycetes</taxon>
        <taxon>Micrococcales</taxon>
        <taxon>Microbacteriaceae</taxon>
        <taxon>Microbacterium</taxon>
    </lineage>
</organism>
<reference evidence="2 3" key="1">
    <citation type="submission" date="2019-03" db="EMBL/GenBank/DDBJ databases">
        <title>Diversity of the mouse oral microbiome.</title>
        <authorList>
            <person name="Joseph S."/>
            <person name="Aduse-Opoku J."/>
            <person name="Curtis M."/>
            <person name="Wade W."/>
            <person name="Hashim A."/>
        </authorList>
    </citation>
    <scope>NUCLEOTIDE SEQUENCE [LARGE SCALE GENOMIC DNA]</scope>
    <source>
        <strain evidence="2 3">P1012</strain>
    </source>
</reference>
<proteinExistence type="predicted"/>
<feature type="compositionally biased region" description="Acidic residues" evidence="1">
    <location>
        <begin position="108"/>
        <end position="120"/>
    </location>
</feature>
<feature type="region of interest" description="Disordered" evidence="1">
    <location>
        <begin position="67"/>
        <end position="245"/>
    </location>
</feature>
<feature type="non-terminal residue" evidence="2">
    <location>
        <position position="245"/>
    </location>
</feature>
<sequence length="245" mass="25471">MSTADTAMLIAIVNEDGSAAVVAGDVLTEFDTATVEDGRHAIMMHAIAAAQERDAAVRLHVTEPDGTWPLIVHADGDVQPDEDGEAAEASDSPERGDADDSAPREEAAESDDAPQDDSTPDDSTQNEVATQDEDGDPEDAEPTQPEPEPEPVAQAAPSTESGPIELPDPLRGSGLVTTSLPVLGVSFDDDDDDSDVVDDPSPEPPTRRQQREATDPSPVSEPLPSVAPQPLSAAATPKATTSVEP</sequence>
<feature type="compositionally biased region" description="Basic and acidic residues" evidence="1">
    <location>
        <begin position="205"/>
        <end position="214"/>
    </location>
</feature>
<feature type="compositionally biased region" description="Acidic residues" evidence="1">
    <location>
        <begin position="78"/>
        <end position="88"/>
    </location>
</feature>
<feature type="compositionally biased region" description="Acidic residues" evidence="1">
    <location>
        <begin position="130"/>
        <end position="141"/>
    </location>
</feature>